<keyword evidence="6" id="KW-0862">Zinc</keyword>
<keyword evidence="7" id="KW-0482">Metalloprotease</keyword>
<evidence type="ECO:0000256" key="5">
    <source>
        <dbReference type="ARBA" id="ARBA00022801"/>
    </source>
</evidence>
<evidence type="ECO:0000256" key="3">
    <source>
        <dbReference type="ARBA" id="ARBA00022670"/>
    </source>
</evidence>
<dbReference type="GO" id="GO:0004222">
    <property type="term" value="F:metalloendopeptidase activity"/>
    <property type="evidence" value="ECO:0007669"/>
    <property type="project" value="InterPro"/>
</dbReference>
<proteinExistence type="inferred from homology"/>
<keyword evidence="3" id="KW-0645">Protease</keyword>
<dbReference type="PANTHER" id="PTHR43690:SF18">
    <property type="entry name" value="INSULIN-DEGRADING ENZYME-RELATED"/>
    <property type="match status" value="1"/>
</dbReference>
<evidence type="ECO:0000256" key="2">
    <source>
        <dbReference type="ARBA" id="ARBA00007261"/>
    </source>
</evidence>
<feature type="domain" description="Peptidase M16 N-terminal" evidence="9">
    <location>
        <begin position="27"/>
        <end position="142"/>
    </location>
</feature>
<dbReference type="AlphaFoldDB" id="A0A8S1MSL8"/>
<name>A0A8S1MSL8_PARPR</name>
<accession>A0A8S1MSL8</accession>
<comment type="cofactor">
    <cofactor evidence="1">
        <name>Zn(2+)</name>
        <dbReference type="ChEBI" id="CHEBI:29105"/>
    </cofactor>
</comment>
<dbReference type="FunFam" id="3.30.830.10:FF:000012">
    <property type="entry name" value="Protease 3"/>
    <property type="match status" value="1"/>
</dbReference>
<reference evidence="13" key="1">
    <citation type="submission" date="2021-01" db="EMBL/GenBank/DDBJ databases">
        <authorList>
            <consortium name="Genoscope - CEA"/>
            <person name="William W."/>
        </authorList>
    </citation>
    <scope>NUCLEOTIDE SEQUENCE</scope>
</reference>
<evidence type="ECO:0000256" key="8">
    <source>
        <dbReference type="RuleBase" id="RU004447"/>
    </source>
</evidence>
<feature type="domain" description="Peptidase M16 C-terminal" evidence="10">
    <location>
        <begin position="183"/>
        <end position="359"/>
    </location>
</feature>
<evidence type="ECO:0000256" key="4">
    <source>
        <dbReference type="ARBA" id="ARBA00022723"/>
    </source>
</evidence>
<feature type="domain" description="Peptidase M16 middle/third" evidence="11">
    <location>
        <begin position="365"/>
        <end position="661"/>
    </location>
</feature>
<evidence type="ECO:0000256" key="6">
    <source>
        <dbReference type="ARBA" id="ARBA00022833"/>
    </source>
</evidence>
<dbReference type="Pfam" id="PF16187">
    <property type="entry name" value="Peptidase_M16_M"/>
    <property type="match status" value="1"/>
</dbReference>
<comment type="caution">
    <text evidence="13">The sequence shown here is derived from an EMBL/GenBank/DDBJ whole genome shotgun (WGS) entry which is preliminary data.</text>
</comment>
<evidence type="ECO:0000256" key="1">
    <source>
        <dbReference type="ARBA" id="ARBA00001947"/>
    </source>
</evidence>
<evidence type="ECO:0000256" key="7">
    <source>
        <dbReference type="ARBA" id="ARBA00023049"/>
    </source>
</evidence>
<dbReference type="InterPro" id="IPR011765">
    <property type="entry name" value="Pept_M16_N"/>
</dbReference>
<sequence>MDQELIISPNDKRQYSLITLPNQLECLIISDPNTKISGACLEICVGWLDDPKEYQGIAHFCEHMLFMGSEKYPTQNDYTSFIQLHSGSYNASTWLQRTKYHFSIENDAFVGGLDRFAQFFICPLFDSSCIEREMNAVESEFNLSLADDQSRLWEIFVQQSDPQSTFNRFGCGNLLTLNKPEIRDQLLQFYDKYYCSSLMKLVVYTDKSTQELGQIVHDIFSLVPNKGRKRPLHLDNPFKGQFSQVDVVGIKQEDYLFLNFVIPNYEKKYLGQPESYITHVLGHEGQNSLASFLKDEGLVTELIVGSQRLNDQVSEIYFEISLTEEGFDNYEKVIGFVFQQIDKIKEKGVKKEIFDEIAQIKHLEFKFKENSSSVLEYIEKLSENMHKYPKNHIIYGDYAYEQFDPESVNEILGYLNPNNMIIFLRSPSFAEDKDDEDFMQETYCKTKYRKQQISNEIFQIIKNSNNLKAEKTHKIIDIFPPNIYIPQNFDVIQEKDENQYPIKIFENDYIRCFHLKDNQFPICKGSFGIQLFPNQDFVIDQNERVLFDLWSNIFYSQFEETLYNAECAGLSYNLDSAYNFVAFKVHGFNDSIFKFYKDFIQYLLDFHKQPKKYVKKHIFQVQIDDLQDRYENYFMKSPYDLNASYWKCLIYKSGKFMKEQLREVEIKMNDFIQFTEKLFKTIRMQIYFHGNISKDTALNLCQLTNQIFSEFSEPNKQIQPLQIIKIQKNQTFIFEKLITENPEEPNSGLRISYQGDQSLDPTLNLYFDLLNSIISDPFENQLRTNEQLGYVVYTTKSNRRGIHFFNFIIISETKSTKQIANRIDIFLQSFLAQELAQLKEDQFEKVKLSYYKDQSQDYQNLNEKFKDFWNEILINQNDFDKKQKLKERIDSITHEKFLNFAHNLFKDSKRLEIHIINQKHLDWELEHQEKITECEWHNDLFQLN</sequence>
<evidence type="ECO:0000259" key="11">
    <source>
        <dbReference type="Pfam" id="PF16187"/>
    </source>
</evidence>
<dbReference type="Pfam" id="PF00675">
    <property type="entry name" value="Peptidase_M16"/>
    <property type="match status" value="1"/>
</dbReference>
<protein>
    <submittedName>
        <fullName evidence="13">Uncharacterized protein</fullName>
    </submittedName>
</protein>
<dbReference type="EMBL" id="CAJJDM010000074">
    <property type="protein sequence ID" value="CAD8084037.1"/>
    <property type="molecule type" value="Genomic_DNA"/>
</dbReference>
<dbReference type="InterPro" id="IPR054734">
    <property type="entry name" value="PqqF-like_C_4"/>
</dbReference>
<dbReference type="InterPro" id="IPR050626">
    <property type="entry name" value="Peptidase_M16"/>
</dbReference>
<dbReference type="OMA" id="FLECYIH"/>
<keyword evidence="14" id="KW-1185">Reference proteome</keyword>
<feature type="domain" description="Coenzyme PQQ synthesis protein F-like C-terminal lobe" evidence="12">
    <location>
        <begin position="769"/>
        <end position="869"/>
    </location>
</feature>
<dbReference type="GO" id="GO:0005737">
    <property type="term" value="C:cytoplasm"/>
    <property type="evidence" value="ECO:0007669"/>
    <property type="project" value="UniProtKB-ARBA"/>
</dbReference>
<evidence type="ECO:0000259" key="9">
    <source>
        <dbReference type="Pfam" id="PF00675"/>
    </source>
</evidence>
<dbReference type="InterPro" id="IPR001431">
    <property type="entry name" value="Pept_M16_Zn_BS"/>
</dbReference>
<evidence type="ECO:0000259" key="10">
    <source>
        <dbReference type="Pfam" id="PF05193"/>
    </source>
</evidence>
<dbReference type="GO" id="GO:0046872">
    <property type="term" value="F:metal ion binding"/>
    <property type="evidence" value="ECO:0007669"/>
    <property type="project" value="UniProtKB-KW"/>
</dbReference>
<comment type="similarity">
    <text evidence="2 8">Belongs to the peptidase M16 family.</text>
</comment>
<evidence type="ECO:0000259" key="12">
    <source>
        <dbReference type="Pfam" id="PF22456"/>
    </source>
</evidence>
<evidence type="ECO:0000313" key="14">
    <source>
        <dbReference type="Proteomes" id="UP000688137"/>
    </source>
</evidence>
<dbReference type="PROSITE" id="PS00143">
    <property type="entry name" value="INSULINASE"/>
    <property type="match status" value="1"/>
</dbReference>
<keyword evidence="4" id="KW-0479">Metal-binding</keyword>
<dbReference type="GO" id="GO:0006508">
    <property type="term" value="P:proteolysis"/>
    <property type="evidence" value="ECO:0007669"/>
    <property type="project" value="UniProtKB-KW"/>
</dbReference>
<organism evidence="13 14">
    <name type="scientific">Paramecium primaurelia</name>
    <dbReference type="NCBI Taxonomy" id="5886"/>
    <lineage>
        <taxon>Eukaryota</taxon>
        <taxon>Sar</taxon>
        <taxon>Alveolata</taxon>
        <taxon>Ciliophora</taxon>
        <taxon>Intramacronucleata</taxon>
        <taxon>Oligohymenophorea</taxon>
        <taxon>Peniculida</taxon>
        <taxon>Parameciidae</taxon>
        <taxon>Paramecium</taxon>
    </lineage>
</organism>
<dbReference type="InterPro" id="IPR032632">
    <property type="entry name" value="Peptidase_M16_M"/>
</dbReference>
<dbReference type="Proteomes" id="UP000688137">
    <property type="component" value="Unassembled WGS sequence"/>
</dbReference>
<dbReference type="PANTHER" id="PTHR43690">
    <property type="entry name" value="NARDILYSIN"/>
    <property type="match status" value="1"/>
</dbReference>
<dbReference type="Pfam" id="PF22456">
    <property type="entry name" value="PqqF-like_C_4"/>
    <property type="match status" value="1"/>
</dbReference>
<keyword evidence="5" id="KW-0378">Hydrolase</keyword>
<evidence type="ECO:0000313" key="13">
    <source>
        <dbReference type="EMBL" id="CAD8084037.1"/>
    </source>
</evidence>
<dbReference type="FunFam" id="3.30.830.10:FF:000005">
    <property type="entry name" value="nardilysin isoform X1"/>
    <property type="match status" value="1"/>
</dbReference>
<dbReference type="Pfam" id="PF05193">
    <property type="entry name" value="Peptidase_M16_C"/>
    <property type="match status" value="1"/>
</dbReference>
<gene>
    <name evidence="13" type="ORF">PPRIM_AZ9-3.1.T0710145</name>
</gene>
<dbReference type="InterPro" id="IPR007863">
    <property type="entry name" value="Peptidase_M16_C"/>
</dbReference>